<name>A0A5B1LLL9_9ACTN</name>
<keyword evidence="3" id="KW-1185">Reference proteome</keyword>
<dbReference type="PANTHER" id="PTHR43792:SF1">
    <property type="entry name" value="N-ACETYLTRANSFERASE DOMAIN-CONTAINING PROTEIN"/>
    <property type="match status" value="1"/>
</dbReference>
<evidence type="ECO:0000313" key="3">
    <source>
        <dbReference type="Proteomes" id="UP000325003"/>
    </source>
</evidence>
<reference evidence="2 3" key="1">
    <citation type="submission" date="2019-09" db="EMBL/GenBank/DDBJ databases">
        <title>Nocardioides panacisoli sp. nov., isolated from the soil of a ginseng field.</title>
        <authorList>
            <person name="Cho C."/>
        </authorList>
    </citation>
    <scope>NUCLEOTIDE SEQUENCE [LARGE SCALE GENOMIC DNA]</scope>
    <source>
        <strain evidence="2 3">BN130099</strain>
    </source>
</reference>
<dbReference type="Pfam" id="PF13302">
    <property type="entry name" value="Acetyltransf_3"/>
    <property type="match status" value="1"/>
</dbReference>
<dbReference type="InterPro" id="IPR016181">
    <property type="entry name" value="Acyl_CoA_acyltransferase"/>
</dbReference>
<accession>A0A5B1LLL9</accession>
<reference evidence="2 3" key="2">
    <citation type="submission" date="2019-09" db="EMBL/GenBank/DDBJ databases">
        <authorList>
            <person name="Jin C."/>
        </authorList>
    </citation>
    <scope>NUCLEOTIDE SEQUENCE [LARGE SCALE GENOMIC DNA]</scope>
    <source>
        <strain evidence="2 3">BN130099</strain>
    </source>
</reference>
<gene>
    <name evidence="2" type="ORF">F0U44_03475</name>
</gene>
<feature type="domain" description="N-acetyltransferase" evidence="1">
    <location>
        <begin position="44"/>
        <end position="214"/>
    </location>
</feature>
<organism evidence="2 3">
    <name type="scientific">Nocardioides humilatus</name>
    <dbReference type="NCBI Taxonomy" id="2607660"/>
    <lineage>
        <taxon>Bacteria</taxon>
        <taxon>Bacillati</taxon>
        <taxon>Actinomycetota</taxon>
        <taxon>Actinomycetes</taxon>
        <taxon>Propionibacteriales</taxon>
        <taxon>Nocardioidaceae</taxon>
        <taxon>Nocardioides</taxon>
    </lineage>
</organism>
<dbReference type="InterPro" id="IPR000182">
    <property type="entry name" value="GNAT_dom"/>
</dbReference>
<dbReference type="SUPFAM" id="SSF55729">
    <property type="entry name" value="Acyl-CoA N-acyltransferases (Nat)"/>
    <property type="match status" value="1"/>
</dbReference>
<dbReference type="GO" id="GO:0016747">
    <property type="term" value="F:acyltransferase activity, transferring groups other than amino-acyl groups"/>
    <property type="evidence" value="ECO:0007669"/>
    <property type="project" value="InterPro"/>
</dbReference>
<sequence>MPCRFERVFAAAPFVPCGTVRTVTDPTIAPRLPAPPVPLRTARLELRHVTTDDLDALRYYTDPEVCRYLPFPAADEAALVKRVAMMAERLAPSEPDEVLSLAVVHDGTLVGDVILRLGKRADPSTAPSVAEIGWAFAPSAAGKGFATEAATALVTLAFDHYPVHRLVAHLDPRNTRSAALCERLGMTKEAHLRRDWPEADGTWTDDAIYGLLREEWPPG</sequence>
<comment type="caution">
    <text evidence="2">The sequence shown here is derived from an EMBL/GenBank/DDBJ whole genome shotgun (WGS) entry which is preliminary data.</text>
</comment>
<dbReference type="EMBL" id="VUJV01000001">
    <property type="protein sequence ID" value="KAA1421374.1"/>
    <property type="molecule type" value="Genomic_DNA"/>
</dbReference>
<dbReference type="InterPro" id="IPR051531">
    <property type="entry name" value="N-acetyltransferase"/>
</dbReference>
<dbReference type="Proteomes" id="UP000325003">
    <property type="component" value="Unassembled WGS sequence"/>
</dbReference>
<keyword evidence="2" id="KW-0808">Transferase</keyword>
<dbReference type="Gene3D" id="3.40.630.30">
    <property type="match status" value="1"/>
</dbReference>
<protein>
    <submittedName>
        <fullName evidence="2">GNAT family N-acetyltransferase</fullName>
    </submittedName>
</protein>
<dbReference type="AlphaFoldDB" id="A0A5B1LLL9"/>
<dbReference type="PANTHER" id="PTHR43792">
    <property type="entry name" value="GNAT FAMILY, PUTATIVE (AFU_ORTHOLOGUE AFUA_3G00765)-RELATED-RELATED"/>
    <property type="match status" value="1"/>
</dbReference>
<evidence type="ECO:0000259" key="1">
    <source>
        <dbReference type="PROSITE" id="PS51186"/>
    </source>
</evidence>
<dbReference type="PROSITE" id="PS51186">
    <property type="entry name" value="GNAT"/>
    <property type="match status" value="1"/>
</dbReference>
<evidence type="ECO:0000313" key="2">
    <source>
        <dbReference type="EMBL" id="KAA1421374.1"/>
    </source>
</evidence>
<proteinExistence type="predicted"/>